<proteinExistence type="predicted"/>
<name>A0ABS6YDJ5_9BACT</name>
<accession>A0ABS6YDJ5</accession>
<dbReference type="EMBL" id="JAHXCT010000005">
    <property type="protein sequence ID" value="MBW4769622.1"/>
    <property type="molecule type" value="Genomic_DNA"/>
</dbReference>
<keyword evidence="3" id="KW-1185">Reference proteome</keyword>
<feature type="compositionally biased region" description="Acidic residues" evidence="1">
    <location>
        <begin position="40"/>
        <end position="55"/>
    </location>
</feature>
<feature type="region of interest" description="Disordered" evidence="1">
    <location>
        <begin position="26"/>
        <end position="55"/>
    </location>
</feature>
<sequence length="55" mass="6213">MPQTDVFTTLVEQSIMVLSTVKFHEVNNGGKKKDENGVDISDDPTDDDWDEIGWD</sequence>
<reference evidence="2 3" key="1">
    <citation type="submission" date="2021-07" db="EMBL/GenBank/DDBJ databases">
        <title>Genomic diversity and antimicrobial resistance of Prevotella spp. isolated from chronic lung disease airways.</title>
        <authorList>
            <person name="Webb K.A."/>
            <person name="Olagoke O.S."/>
            <person name="Baird T."/>
            <person name="Neill J."/>
            <person name="Pham A."/>
            <person name="Wells T.J."/>
            <person name="Ramsay K.A."/>
            <person name="Bell S.C."/>
            <person name="Sarovich D.S."/>
            <person name="Price E.P."/>
        </authorList>
    </citation>
    <scope>NUCLEOTIDE SEQUENCE [LARGE SCALE GENOMIC DNA]</scope>
    <source>
        <strain evidence="2 3">SCHI0011.S.12</strain>
    </source>
</reference>
<organism evidence="2 3">
    <name type="scientific">Hoylesella nanceiensis</name>
    <dbReference type="NCBI Taxonomy" id="425941"/>
    <lineage>
        <taxon>Bacteria</taxon>
        <taxon>Pseudomonadati</taxon>
        <taxon>Bacteroidota</taxon>
        <taxon>Bacteroidia</taxon>
        <taxon>Bacteroidales</taxon>
        <taxon>Prevotellaceae</taxon>
        <taxon>Hoylesella</taxon>
    </lineage>
</organism>
<dbReference type="RefSeq" id="WP_219481611.1">
    <property type="nucleotide sequence ID" value="NZ_CAJZHJ010000013.1"/>
</dbReference>
<evidence type="ECO:0000313" key="2">
    <source>
        <dbReference type="EMBL" id="MBW4769622.1"/>
    </source>
</evidence>
<evidence type="ECO:0000313" key="3">
    <source>
        <dbReference type="Proteomes" id="UP000788426"/>
    </source>
</evidence>
<protein>
    <submittedName>
        <fullName evidence="2">Uncharacterized protein</fullName>
    </submittedName>
</protein>
<dbReference type="Proteomes" id="UP000788426">
    <property type="component" value="Unassembled WGS sequence"/>
</dbReference>
<comment type="caution">
    <text evidence="2">The sequence shown here is derived from an EMBL/GenBank/DDBJ whole genome shotgun (WGS) entry which is preliminary data.</text>
</comment>
<gene>
    <name evidence="2" type="ORF">KZO38_07590</name>
</gene>
<evidence type="ECO:0000256" key="1">
    <source>
        <dbReference type="SAM" id="MobiDB-lite"/>
    </source>
</evidence>